<gene>
    <name evidence="1" type="ORF">mMyoMyo1_009088</name>
</gene>
<protein>
    <submittedName>
        <fullName evidence="1">Uncharacterized protein</fullName>
    </submittedName>
</protein>
<dbReference type="Proteomes" id="UP000527355">
    <property type="component" value="Unassembled WGS sequence"/>
</dbReference>
<dbReference type="AlphaFoldDB" id="A0A7J7TJC1"/>
<evidence type="ECO:0000313" key="2">
    <source>
        <dbReference type="Proteomes" id="UP000527355"/>
    </source>
</evidence>
<comment type="caution">
    <text evidence="1">The sequence shown here is derived from an EMBL/GenBank/DDBJ whole genome shotgun (WGS) entry which is preliminary data.</text>
</comment>
<proteinExistence type="predicted"/>
<evidence type="ECO:0000313" key="1">
    <source>
        <dbReference type="EMBL" id="KAF6300615.1"/>
    </source>
</evidence>
<keyword evidence="2" id="KW-1185">Reference proteome</keyword>
<sequence length="120" mass="13175">MGTAFSLFLESSWLPPSPVHSVGKPVLAPSASYVSSTLSPSLPWIPLAYSLIRGPDFPSAPHFQQVPVGVGWKHEKTGLVMLFELLSISLVNMPKQLISLLSICKYLEALGILNTFYYVR</sequence>
<name>A0A7J7TJC1_MYOMY</name>
<reference evidence="1 2" key="1">
    <citation type="journal article" date="2020" name="Nature">
        <title>Six reference-quality genomes reveal evolution of bat adaptations.</title>
        <authorList>
            <person name="Jebb D."/>
            <person name="Huang Z."/>
            <person name="Pippel M."/>
            <person name="Hughes G.M."/>
            <person name="Lavrichenko K."/>
            <person name="Devanna P."/>
            <person name="Winkler S."/>
            <person name="Jermiin L.S."/>
            <person name="Skirmuntt E.C."/>
            <person name="Katzourakis A."/>
            <person name="Burkitt-Gray L."/>
            <person name="Ray D.A."/>
            <person name="Sullivan K.A.M."/>
            <person name="Roscito J.G."/>
            <person name="Kirilenko B.M."/>
            <person name="Davalos L.M."/>
            <person name="Corthals A.P."/>
            <person name="Power M.L."/>
            <person name="Jones G."/>
            <person name="Ransome R.D."/>
            <person name="Dechmann D.K.N."/>
            <person name="Locatelli A.G."/>
            <person name="Puechmaille S.J."/>
            <person name="Fedrigo O."/>
            <person name="Jarvis E.D."/>
            <person name="Hiller M."/>
            <person name="Vernes S.C."/>
            <person name="Myers E.W."/>
            <person name="Teeling E.C."/>
        </authorList>
    </citation>
    <scope>NUCLEOTIDE SEQUENCE [LARGE SCALE GENOMIC DNA]</scope>
    <source>
        <strain evidence="1">MMyoMyo1</strain>
        <tissue evidence="1">Flight muscle</tissue>
    </source>
</reference>
<accession>A0A7J7TJC1</accession>
<dbReference type="EMBL" id="JABWUV010000016">
    <property type="protein sequence ID" value="KAF6300615.1"/>
    <property type="molecule type" value="Genomic_DNA"/>
</dbReference>
<organism evidence="1 2">
    <name type="scientific">Myotis myotis</name>
    <name type="common">Greater mouse-eared bat</name>
    <name type="synonym">Vespertilio myotis</name>
    <dbReference type="NCBI Taxonomy" id="51298"/>
    <lineage>
        <taxon>Eukaryota</taxon>
        <taxon>Metazoa</taxon>
        <taxon>Chordata</taxon>
        <taxon>Craniata</taxon>
        <taxon>Vertebrata</taxon>
        <taxon>Euteleostomi</taxon>
        <taxon>Mammalia</taxon>
        <taxon>Eutheria</taxon>
        <taxon>Laurasiatheria</taxon>
        <taxon>Chiroptera</taxon>
        <taxon>Yangochiroptera</taxon>
        <taxon>Vespertilionidae</taxon>
        <taxon>Myotis</taxon>
    </lineage>
</organism>